<accession>A0ABW1ED42</accession>
<dbReference type="InterPro" id="IPR028362">
    <property type="entry name" value="AlgI"/>
</dbReference>
<feature type="transmembrane region" description="Helical" evidence="8">
    <location>
        <begin position="302"/>
        <end position="329"/>
    </location>
</feature>
<dbReference type="InterPro" id="IPR051085">
    <property type="entry name" value="MB_O-acyltransferase"/>
</dbReference>
<comment type="subcellular location">
    <subcellularLocation>
        <location evidence="1">Cell membrane</location>
        <topology evidence="1">Multi-pass membrane protein</topology>
    </subcellularLocation>
</comment>
<keyword evidence="3 7" id="KW-1003">Cell membrane</keyword>
<evidence type="ECO:0000256" key="5">
    <source>
        <dbReference type="ARBA" id="ARBA00022989"/>
    </source>
</evidence>
<keyword evidence="6 7" id="KW-0472">Membrane</keyword>
<evidence type="ECO:0000256" key="2">
    <source>
        <dbReference type="ARBA" id="ARBA00010323"/>
    </source>
</evidence>
<evidence type="ECO:0000256" key="1">
    <source>
        <dbReference type="ARBA" id="ARBA00004651"/>
    </source>
</evidence>
<feature type="transmembrane region" description="Helical" evidence="8">
    <location>
        <begin position="6"/>
        <end position="23"/>
    </location>
</feature>
<keyword evidence="5 8" id="KW-1133">Transmembrane helix</keyword>
<feature type="transmembrane region" description="Helical" evidence="8">
    <location>
        <begin position="113"/>
        <end position="131"/>
    </location>
</feature>
<gene>
    <name evidence="9" type="ORF">ACFPT7_01145</name>
</gene>
<comment type="caution">
    <text evidence="9">The sequence shown here is derived from an EMBL/GenBank/DDBJ whole genome shotgun (WGS) entry which is preliminary data.</text>
</comment>
<feature type="transmembrane region" description="Helical" evidence="8">
    <location>
        <begin position="359"/>
        <end position="383"/>
    </location>
</feature>
<evidence type="ECO:0000256" key="3">
    <source>
        <dbReference type="ARBA" id="ARBA00022475"/>
    </source>
</evidence>
<dbReference type="InterPro" id="IPR004299">
    <property type="entry name" value="MBOAT_fam"/>
</dbReference>
<keyword evidence="7" id="KW-0012">Acyltransferase</keyword>
<reference evidence="10" key="1">
    <citation type="journal article" date="2019" name="Int. J. Syst. Evol. Microbiol.">
        <title>The Global Catalogue of Microorganisms (GCM) 10K type strain sequencing project: providing services to taxonomists for standard genome sequencing and annotation.</title>
        <authorList>
            <consortium name="The Broad Institute Genomics Platform"/>
            <consortium name="The Broad Institute Genome Sequencing Center for Infectious Disease"/>
            <person name="Wu L."/>
            <person name="Ma J."/>
        </authorList>
    </citation>
    <scope>NUCLEOTIDE SEQUENCE [LARGE SCALE GENOMIC DNA]</scope>
    <source>
        <strain evidence="10">JCM 4087</strain>
    </source>
</reference>
<evidence type="ECO:0000313" key="10">
    <source>
        <dbReference type="Proteomes" id="UP001596091"/>
    </source>
</evidence>
<sequence length="389" mass="44976">MIFNTFSYYIFFLLPAAILFRFASQRFRPWVIVVFGSGFFFYFAYGMAGAFGAACLLIFLWESIVSRLYKPGSLWCVLGLVQSVALLGVFKYWNFFTGLFFWHAANPLRWQGAFLPLGISFFTFEFYHYAWDRRAGKTESGSLGEYLAFILFFPTMVAGPIKRYQDFLPKLRKELGAWNVDWECGLTRILTGLAKKFAIADLLTAWTDHLNAHDVMQAHRPVLLLWGFAYGIKIYADFSGYSDIAIGSARLFGIKVPENFDWPYGRRNIQQFWQAWHISLTRWLIDYVYIPLGGSRVSKLRIYANIMTVMLVSGLWHGAGLNFIVWGLWHGLLLTGHRLWRQFRGKPSNHPAAVFSSRVLTFLLANAGWPFFCMNLHTAILFYRRLLFG</sequence>
<evidence type="ECO:0000256" key="6">
    <source>
        <dbReference type="ARBA" id="ARBA00023136"/>
    </source>
</evidence>
<dbReference type="InterPro" id="IPR024194">
    <property type="entry name" value="Ac/AlaTfrase_AlgI/DltB"/>
</dbReference>
<dbReference type="PANTHER" id="PTHR13285">
    <property type="entry name" value="ACYLTRANSFERASE"/>
    <property type="match status" value="1"/>
</dbReference>
<feature type="transmembrane region" description="Helical" evidence="8">
    <location>
        <begin position="30"/>
        <end position="60"/>
    </location>
</feature>
<evidence type="ECO:0000256" key="7">
    <source>
        <dbReference type="PIRNR" id="PIRNR016636"/>
    </source>
</evidence>
<evidence type="ECO:0000256" key="4">
    <source>
        <dbReference type="ARBA" id="ARBA00022692"/>
    </source>
</evidence>
<dbReference type="Pfam" id="PF03062">
    <property type="entry name" value="MBOAT"/>
    <property type="match status" value="1"/>
</dbReference>
<feature type="transmembrane region" description="Helical" evidence="8">
    <location>
        <begin position="72"/>
        <end position="93"/>
    </location>
</feature>
<dbReference type="PIRSF" id="PIRSF016636">
    <property type="entry name" value="AlgI_DltB"/>
    <property type="match status" value="1"/>
</dbReference>
<comment type="similarity">
    <text evidence="2 7">Belongs to the membrane-bound acyltransferase family.</text>
</comment>
<dbReference type="RefSeq" id="WP_263334907.1">
    <property type="nucleotide sequence ID" value="NZ_JAGSYH010000002.1"/>
</dbReference>
<keyword evidence="4 8" id="KW-0812">Transmembrane</keyword>
<evidence type="ECO:0000256" key="8">
    <source>
        <dbReference type="SAM" id="Phobius"/>
    </source>
</evidence>
<keyword evidence="7" id="KW-0808">Transferase</keyword>
<dbReference type="EMBL" id="JBHSPH010000001">
    <property type="protein sequence ID" value="MFC5860893.1"/>
    <property type="molecule type" value="Genomic_DNA"/>
</dbReference>
<evidence type="ECO:0000313" key="9">
    <source>
        <dbReference type="EMBL" id="MFC5860893.1"/>
    </source>
</evidence>
<protein>
    <submittedName>
        <fullName evidence="9">MBOAT family O-acyltransferase</fullName>
    </submittedName>
</protein>
<dbReference type="PANTHER" id="PTHR13285:SF18">
    <property type="entry name" value="PROTEIN-CYSTEINE N-PALMITOYLTRANSFERASE RASP"/>
    <property type="match status" value="1"/>
</dbReference>
<keyword evidence="10" id="KW-1185">Reference proteome</keyword>
<dbReference type="PIRSF" id="PIRSF500217">
    <property type="entry name" value="AlgI"/>
    <property type="match status" value="1"/>
</dbReference>
<organism evidence="9 10">
    <name type="scientific">Acidicapsa dinghuensis</name>
    <dbReference type="NCBI Taxonomy" id="2218256"/>
    <lineage>
        <taxon>Bacteria</taxon>
        <taxon>Pseudomonadati</taxon>
        <taxon>Acidobacteriota</taxon>
        <taxon>Terriglobia</taxon>
        <taxon>Terriglobales</taxon>
        <taxon>Acidobacteriaceae</taxon>
        <taxon>Acidicapsa</taxon>
    </lineage>
</organism>
<proteinExistence type="inferred from homology"/>
<name>A0ABW1ED42_9BACT</name>
<dbReference type="Proteomes" id="UP001596091">
    <property type="component" value="Unassembled WGS sequence"/>
</dbReference>